<proteinExistence type="predicted"/>
<dbReference type="EMBL" id="PIOC01000010">
    <property type="protein sequence ID" value="RDW20129.1"/>
    <property type="molecule type" value="Genomic_DNA"/>
</dbReference>
<comment type="caution">
    <text evidence="1">The sequence shown here is derived from an EMBL/GenBank/DDBJ whole genome shotgun (WGS) entry which is preliminary data.</text>
</comment>
<evidence type="ECO:0000313" key="1">
    <source>
        <dbReference type="EMBL" id="RDW20129.1"/>
    </source>
</evidence>
<dbReference type="Proteomes" id="UP000257143">
    <property type="component" value="Unassembled WGS sequence"/>
</dbReference>
<dbReference type="RefSeq" id="WP_115772071.1">
    <property type="nucleotide sequence ID" value="NZ_PIOC01000010.1"/>
</dbReference>
<name>A0A3D8PY93_9BACI</name>
<organism evidence="1 2">
    <name type="scientific">Oceanobacillus arenosus</name>
    <dbReference type="NCBI Taxonomy" id="1229153"/>
    <lineage>
        <taxon>Bacteria</taxon>
        <taxon>Bacillati</taxon>
        <taxon>Bacillota</taxon>
        <taxon>Bacilli</taxon>
        <taxon>Bacillales</taxon>
        <taxon>Bacillaceae</taxon>
        <taxon>Oceanobacillus</taxon>
    </lineage>
</organism>
<dbReference type="OrthoDB" id="7801625at2"/>
<accession>A0A3D8PY93</accession>
<dbReference type="InterPro" id="IPR015422">
    <property type="entry name" value="PyrdxlP-dep_Trfase_small"/>
</dbReference>
<evidence type="ECO:0000313" key="2">
    <source>
        <dbReference type="Proteomes" id="UP000257143"/>
    </source>
</evidence>
<protein>
    <submittedName>
        <fullName evidence="1">Uncharacterized protein</fullName>
    </submittedName>
</protein>
<reference evidence="2" key="1">
    <citation type="submission" date="2017-11" db="EMBL/GenBank/DDBJ databases">
        <authorList>
            <person name="Zhu W."/>
        </authorList>
    </citation>
    <scope>NUCLEOTIDE SEQUENCE [LARGE SCALE GENOMIC DNA]</scope>
    <source>
        <strain evidence="2">CAU 1183</strain>
    </source>
</reference>
<dbReference type="Gene3D" id="3.90.1150.10">
    <property type="entry name" value="Aspartate Aminotransferase, domain 1"/>
    <property type="match status" value="1"/>
</dbReference>
<keyword evidence="2" id="KW-1185">Reference proteome</keyword>
<gene>
    <name evidence="1" type="ORF">CWR48_05310</name>
</gene>
<dbReference type="AlphaFoldDB" id="A0A3D8PY93"/>
<sequence>MGSTVPAHFAGFTKITDYICKIESIYTNSMDRRRLIEEGMRRIRIKEQALLQRIISGLQEIEGAKAHFNEQPIKQKDPILAIIFGNVDCQRAVSEYGKRARHISI</sequence>